<keyword evidence="1 2" id="KW-0808">Transferase</keyword>
<dbReference type="PANTHER" id="PTHR12788:SF10">
    <property type="entry name" value="PROTEIN-TYROSINE SULFOTRANSFERASE"/>
    <property type="match status" value="1"/>
</dbReference>
<evidence type="ECO:0000313" key="2">
    <source>
        <dbReference type="EMBL" id="TYB33258.1"/>
    </source>
</evidence>
<reference evidence="2 3" key="1">
    <citation type="submission" date="2019-08" db="EMBL/GenBank/DDBJ databases">
        <title>Genomic characterization of a novel candidate phylum (ARYD3) from a high temperature, high salinity tertiary oil reservoir in north central Oklahoma, USA.</title>
        <authorList>
            <person name="Youssef N.H."/>
            <person name="Yadav A."/>
            <person name="Elshahed M.S."/>
        </authorList>
    </citation>
    <scope>NUCLEOTIDE SEQUENCE [LARGE SCALE GENOMIC DNA]</scope>
    <source>
        <strain evidence="2">ARYD1</strain>
    </source>
</reference>
<dbReference type="PANTHER" id="PTHR12788">
    <property type="entry name" value="PROTEIN-TYROSINE SULFOTRANSFERASE 2"/>
    <property type="match status" value="1"/>
</dbReference>
<organism evidence="2 3">
    <name type="scientific">Flexistipes sinusarabici</name>
    <dbReference type="NCBI Taxonomy" id="2352"/>
    <lineage>
        <taxon>Bacteria</taxon>
        <taxon>Pseudomonadati</taxon>
        <taxon>Deferribacterota</taxon>
        <taxon>Deferribacteres</taxon>
        <taxon>Deferribacterales</taxon>
        <taxon>Flexistipitaceae</taxon>
        <taxon>Flexistipes</taxon>
    </lineage>
</organism>
<dbReference type="InterPro" id="IPR027417">
    <property type="entry name" value="P-loop_NTPase"/>
</dbReference>
<dbReference type="EMBL" id="VSIV01000170">
    <property type="protein sequence ID" value="TYB33258.1"/>
    <property type="molecule type" value="Genomic_DNA"/>
</dbReference>
<dbReference type="Proteomes" id="UP000323337">
    <property type="component" value="Unassembled WGS sequence"/>
</dbReference>
<dbReference type="GO" id="GO:0008476">
    <property type="term" value="F:protein-tyrosine sulfotransferase activity"/>
    <property type="evidence" value="ECO:0007669"/>
    <property type="project" value="InterPro"/>
</dbReference>
<gene>
    <name evidence="2" type="ORF">FXF49_07285</name>
</gene>
<comment type="caution">
    <text evidence="2">The sequence shown here is derived from an EMBL/GenBank/DDBJ whole genome shotgun (WGS) entry which is preliminary data.</text>
</comment>
<sequence>MNKQVFIGGTGRSGTSVLYNLLRSHKDIFAFNNEMRFLIDHNGLINLVDALTINYSISQSRDALFYFEELMKKHFTNKYTAPYVGFEFQKFFGEEYYWKRLDKFLDDLTVGSFYGSDYTVFGNFFEQKFAFLIRKFERYYKAYYRKILKQRRETNLWPRREMKNVRFFADRDELCRIVESFVNDLFTYVAKRENKSIWCEKTPLNLLHLDFLYEVFPNCHFIHIKRDPRGVIQSMQNQFWANPDIEGICKQMKQVYHRWFYLQRKVNFEKHNYYEIKLEDLANDYENKIREITNFISIENEFISPPKLLLEKVNYWQKSMPKKDIEIVNSILGEEIEKMGYDI</sequence>
<proteinExistence type="predicted"/>
<evidence type="ECO:0000256" key="1">
    <source>
        <dbReference type="ARBA" id="ARBA00022679"/>
    </source>
</evidence>
<dbReference type="RefSeq" id="WP_303701243.1">
    <property type="nucleotide sequence ID" value="NZ_VSIV01000170.1"/>
</dbReference>
<protein>
    <submittedName>
        <fullName evidence="2">Sulfotransferase</fullName>
    </submittedName>
</protein>
<name>A0A5D0MPL0_FLESI</name>
<dbReference type="Gene3D" id="3.40.50.300">
    <property type="entry name" value="P-loop containing nucleotide triphosphate hydrolases"/>
    <property type="match status" value="1"/>
</dbReference>
<dbReference type="SUPFAM" id="SSF52540">
    <property type="entry name" value="P-loop containing nucleoside triphosphate hydrolases"/>
    <property type="match status" value="1"/>
</dbReference>
<dbReference type="Pfam" id="PF13469">
    <property type="entry name" value="Sulfotransfer_3"/>
    <property type="match status" value="1"/>
</dbReference>
<evidence type="ECO:0000313" key="3">
    <source>
        <dbReference type="Proteomes" id="UP000323337"/>
    </source>
</evidence>
<dbReference type="AlphaFoldDB" id="A0A5D0MPL0"/>
<dbReference type="InterPro" id="IPR026634">
    <property type="entry name" value="TPST-like"/>
</dbReference>
<accession>A0A5D0MPL0</accession>